<evidence type="ECO:0000256" key="4">
    <source>
        <dbReference type="ARBA" id="ARBA00022833"/>
    </source>
</evidence>
<keyword evidence="3 9" id="KW-0378">Hydrolase</keyword>
<dbReference type="InterPro" id="IPR027291">
    <property type="entry name" value="Glyco_hydro_38_N_sf"/>
</dbReference>
<dbReference type="Proteomes" id="UP001152747">
    <property type="component" value="Unassembled WGS sequence"/>
</dbReference>
<dbReference type="Pfam" id="PF09261">
    <property type="entry name" value="Alpha-mann_mid"/>
    <property type="match status" value="1"/>
</dbReference>
<dbReference type="FunFam" id="1.20.1270.50:FF:000001">
    <property type="entry name" value="Alpha-mannosidase"/>
    <property type="match status" value="1"/>
</dbReference>
<dbReference type="PANTHER" id="PTHR11607">
    <property type="entry name" value="ALPHA-MANNOSIDASE"/>
    <property type="match status" value="1"/>
</dbReference>
<dbReference type="GO" id="GO:0030246">
    <property type="term" value="F:carbohydrate binding"/>
    <property type="evidence" value="ECO:0007669"/>
    <property type="project" value="InterPro"/>
</dbReference>
<keyword evidence="6 9" id="KW-0326">Glycosidase</keyword>
<keyword evidence="5" id="KW-1015">Disulfide bond</keyword>
<dbReference type="AlphaFoldDB" id="A0A9P1N832"/>
<feature type="domain" description="Glycoside hydrolase family 38 central" evidence="12">
    <location>
        <begin position="523"/>
        <end position="604"/>
    </location>
</feature>
<dbReference type="FunFam" id="3.20.110.10:FF:000010">
    <property type="entry name" value="Alpha-mannosidase"/>
    <property type="match status" value="1"/>
</dbReference>
<evidence type="ECO:0000256" key="3">
    <source>
        <dbReference type="ARBA" id="ARBA00022801"/>
    </source>
</evidence>
<protein>
    <recommendedName>
        <fullName evidence="9">Alpha-mannosidase</fullName>
        <ecNumber evidence="9">3.2.1.-</ecNumber>
    </recommendedName>
</protein>
<evidence type="ECO:0000256" key="11">
    <source>
        <dbReference type="SAM" id="Phobius"/>
    </source>
</evidence>
<evidence type="ECO:0000259" key="12">
    <source>
        <dbReference type="SMART" id="SM00872"/>
    </source>
</evidence>
<dbReference type="InterPro" id="IPR011330">
    <property type="entry name" value="Glyco_hydro/deAcase_b/a-brl"/>
</dbReference>
<dbReference type="InterPro" id="IPR037094">
    <property type="entry name" value="Glyco_hydro_38_cen_sf"/>
</dbReference>
<evidence type="ECO:0000313" key="13">
    <source>
        <dbReference type="EMBL" id="CAI5451571.1"/>
    </source>
</evidence>
<comment type="cofactor">
    <cofactor evidence="9">
        <name>Zn(2+)</name>
        <dbReference type="ChEBI" id="CHEBI:29105"/>
    </cofactor>
    <text evidence="9">Binds 1 zinc ion per subunit.</text>
</comment>
<dbReference type="Gene3D" id="1.20.1270.50">
    <property type="entry name" value="Glycoside hydrolase family 38, central domain"/>
    <property type="match status" value="1"/>
</dbReference>
<evidence type="ECO:0000313" key="14">
    <source>
        <dbReference type="Proteomes" id="UP001152747"/>
    </source>
</evidence>
<dbReference type="CDD" id="cd10809">
    <property type="entry name" value="GH38N_AMII_GMII_SfManIII_like"/>
    <property type="match status" value="1"/>
</dbReference>
<dbReference type="InterPro" id="IPR000602">
    <property type="entry name" value="Glyco_hydro_38_N"/>
</dbReference>
<comment type="similarity">
    <text evidence="1 9">Belongs to the glycosyl hydrolase 38 family.</text>
</comment>
<dbReference type="Gene3D" id="2.60.40.1180">
    <property type="entry name" value="Golgi alpha-mannosidase II"/>
    <property type="match status" value="1"/>
</dbReference>
<dbReference type="PANTHER" id="PTHR11607:SF3">
    <property type="entry name" value="LYSOSOMAL ALPHA-MANNOSIDASE"/>
    <property type="match status" value="1"/>
</dbReference>
<dbReference type="GO" id="GO:0046872">
    <property type="term" value="F:metal ion binding"/>
    <property type="evidence" value="ECO:0007669"/>
    <property type="project" value="UniProtKB-KW"/>
</dbReference>
<dbReference type="Pfam" id="PF01074">
    <property type="entry name" value="Glyco_hydro_38N"/>
    <property type="match status" value="1"/>
</dbReference>
<accession>A0A9P1N832</accession>
<evidence type="ECO:0000256" key="10">
    <source>
        <dbReference type="SAM" id="Coils"/>
    </source>
</evidence>
<proteinExistence type="inferred from homology"/>
<dbReference type="SUPFAM" id="SSF88713">
    <property type="entry name" value="Glycoside hydrolase/deacetylase"/>
    <property type="match status" value="1"/>
</dbReference>
<gene>
    <name evidence="13" type="ORF">CAMP_LOCUS14208</name>
</gene>
<dbReference type="GO" id="GO:0006013">
    <property type="term" value="P:mannose metabolic process"/>
    <property type="evidence" value="ECO:0007669"/>
    <property type="project" value="InterPro"/>
</dbReference>
<evidence type="ECO:0000256" key="1">
    <source>
        <dbReference type="ARBA" id="ARBA00009792"/>
    </source>
</evidence>
<keyword evidence="11" id="KW-0812">Transmembrane</keyword>
<keyword evidence="11" id="KW-1133">Transmembrane helix</keyword>
<comment type="function">
    <text evidence="7">Catalyzes the first committed step in the biosynthesis of complex N-glycans. It controls conversion of high mannose to complex N-glycans; the final hydrolytic step in the N-glycan maturation pathway.</text>
</comment>
<feature type="transmembrane region" description="Helical" evidence="11">
    <location>
        <begin position="17"/>
        <end position="34"/>
    </location>
</feature>
<keyword evidence="11" id="KW-0472">Membrane</keyword>
<keyword evidence="4 9" id="KW-0862">Zinc</keyword>
<dbReference type="InterPro" id="IPR013780">
    <property type="entry name" value="Glyco_hydro_b"/>
</dbReference>
<keyword evidence="10" id="KW-0175">Coiled coil</keyword>
<dbReference type="Gene3D" id="3.20.110.10">
    <property type="entry name" value="Glycoside hydrolase 38, N terminal domain"/>
    <property type="match status" value="1"/>
</dbReference>
<dbReference type="InterPro" id="IPR011682">
    <property type="entry name" value="Glyco_hydro_38_C"/>
</dbReference>
<evidence type="ECO:0000256" key="5">
    <source>
        <dbReference type="ARBA" id="ARBA00023157"/>
    </source>
</evidence>
<dbReference type="InterPro" id="IPR015341">
    <property type="entry name" value="Glyco_hydro_38_cen"/>
</dbReference>
<dbReference type="Pfam" id="PF07748">
    <property type="entry name" value="Glyco_hydro_38C"/>
    <property type="match status" value="1"/>
</dbReference>
<dbReference type="GO" id="GO:0004572">
    <property type="term" value="F:mannosyl-oligosaccharide 1,3-1,6-alpha-mannosidase activity"/>
    <property type="evidence" value="ECO:0007669"/>
    <property type="project" value="UniProtKB-EC"/>
</dbReference>
<dbReference type="EC" id="3.2.1.-" evidence="9"/>
<organism evidence="13 14">
    <name type="scientific">Caenorhabditis angaria</name>
    <dbReference type="NCBI Taxonomy" id="860376"/>
    <lineage>
        <taxon>Eukaryota</taxon>
        <taxon>Metazoa</taxon>
        <taxon>Ecdysozoa</taxon>
        <taxon>Nematoda</taxon>
        <taxon>Chromadorea</taxon>
        <taxon>Rhabditida</taxon>
        <taxon>Rhabditina</taxon>
        <taxon>Rhabditomorpha</taxon>
        <taxon>Rhabditoidea</taxon>
        <taxon>Rhabditidae</taxon>
        <taxon>Peloderinae</taxon>
        <taxon>Caenorhabditis</taxon>
    </lineage>
</organism>
<feature type="coiled-coil region" evidence="10">
    <location>
        <begin position="44"/>
        <end position="92"/>
    </location>
</feature>
<dbReference type="OrthoDB" id="10261055at2759"/>
<reference evidence="13" key="1">
    <citation type="submission" date="2022-11" db="EMBL/GenBank/DDBJ databases">
        <authorList>
            <person name="Kikuchi T."/>
        </authorList>
    </citation>
    <scope>NUCLEOTIDE SEQUENCE</scope>
    <source>
        <strain evidence="13">PS1010</strain>
    </source>
</reference>
<dbReference type="EMBL" id="CANHGI010000005">
    <property type="protein sequence ID" value="CAI5451571.1"/>
    <property type="molecule type" value="Genomic_DNA"/>
</dbReference>
<evidence type="ECO:0000256" key="8">
    <source>
        <dbReference type="ARBA" id="ARBA00093232"/>
    </source>
</evidence>
<evidence type="ECO:0000256" key="2">
    <source>
        <dbReference type="ARBA" id="ARBA00022723"/>
    </source>
</evidence>
<comment type="catalytic activity">
    <reaction evidence="8">
        <text>N(4)-{beta-D-GlcNAc-(1-&gt;2)-alpha-D-Man-(1-&gt;3)-[alpha-D-Man-(1-&gt;3)-[alpha-D-Man-(1-&gt;6)]-alpha-D-Man-(1-&gt;6)]-beta-D-Man-(1-&gt;4)-beta-D-GlcNAc-(1-&gt;4)-beta-D-GlcNAc}-L-asparaginyl-[protein] + 2 H2O = 2 alpha-D-mannopyranose + an N(4)-{beta-D-GlcNAc-(1-&gt;2)-alpha-D-Man-(1-&gt;3)-[alpha-D-Man-(1-&gt;6)]-beta-D-Man-(1-&gt;4)-beta-D-GlcNAc-(1-&gt;4)-beta-D-GlcNAc}-L-asparaginyl-[protein]</text>
        <dbReference type="Rhea" id="RHEA:56052"/>
        <dbReference type="Rhea" id="RHEA-COMP:14368"/>
        <dbReference type="Rhea" id="RHEA-COMP:14369"/>
        <dbReference type="ChEBI" id="CHEBI:15377"/>
        <dbReference type="ChEBI" id="CHEBI:28729"/>
        <dbReference type="ChEBI" id="CHEBI:60615"/>
        <dbReference type="ChEBI" id="CHEBI:60625"/>
        <dbReference type="EC" id="3.2.1.114"/>
    </reaction>
</comment>
<dbReference type="InterPro" id="IPR050843">
    <property type="entry name" value="Glycosyl_Hydrlase_38"/>
</dbReference>
<sequence length="1156" mass="133024">MTIPIFSRVHGMIRRNGYLLICLAAFLIFSLYLYNGIDTGNDIVVRRQEYIEQLKKKVEKLEDIANNNEKQIDQLETDIKTVKIERERELKSQSAVEKVEDKAAEVDVADEVVVRGDRLAHINQIHQRTTPSLKNTCGLRANLSKPDSSLQMLDLYDVWKFDNPDGGVWKQGFPITYDEEAVKKEDRLEIVIIPHSHCDPGWIQTFEGYYEKQTKFILDGMAKHLEIKDGLKFIYAEMSFFEMWWKEQNEATREKVKKYLEDGKFEIVTGGWVMSDEANAHYHSMIVELFEGHEWIKNHLGKAAIPKSHWSIDPFGLSPSMPHLLTSSNITNAVIQRVHYSVKRELALKKNLEFYWRQLSGKSSQREDLRTHIMPFYSYDVPHTCGPEPSICCQFDFRRLPKGGKSCDWGIPPREIDSNNVAERAKMLYDQYRKKAQLYKNNVIFAPLGDDFRYDIDFEWDSQYSNYKQLFEYMNSQKDWNVHAQFGTLKDYFEKLDKRLIENGKKLETLSGDFFTYADRDDHYWSGYFTSRPFYKQLDRVLQHYLRSAEIAFSLANIEEGGMMEKPIFEKLQRARRALALFQHHDGVTGTAKDHVVLDYGRKMIDALNDCEDVLSESFIVLLGIDNTNKMIVDETRVNENVLPEKRVYTIGQNVVIFNTLSRQRSEPICIHVDSLDAGIEADQDIANQQIAPVIQFDENVPNLLKIKKDTFELCFSAKLGPMSTVAYRIVKSTNTKKAKISTNFEISIDNFDRRKISGEFNLDNGKINVVFDENSGMAKSITHQIDKKTINLNSQFIHYGARKNRKHFSNGNEDNPAGAYLFLPNGEAKIIEQQQSKYVVIDGNVVKKVLNIPNSELKVLQTFSIYDKLDYLDLDQEIDIRARDDFEFALRFSSNIESGDTFYTDLNGLQMIKRKRRSKLPLQANYYPMSAGVFIEDDSSRLSIHSAQALGVSSLKSGEIEIMLDRRLNSDDNRGLQQGVKDNKRTIGHFRILSEPMSSSTSTEKEKERVGYHSSVSQFATWSLHYPIVKMISDGTPKPVVSKNFDEELNCDLHVVTFRSLAGKTSYEKQDEQSTAAEKKSALIVHRIVPDCRSRITLEDQGCQSRDHSISPLEIVPTLKSAKQTSLTNLYENSDSSKTKFEIQPNEVSNILVAW</sequence>
<keyword evidence="2 9" id="KW-0479">Metal-binding</keyword>
<dbReference type="InterPro" id="IPR028995">
    <property type="entry name" value="Glyco_hydro_57/38_cen_sf"/>
</dbReference>
<keyword evidence="14" id="KW-1185">Reference proteome</keyword>
<dbReference type="GO" id="GO:0006491">
    <property type="term" value="P:N-glycan processing"/>
    <property type="evidence" value="ECO:0007669"/>
    <property type="project" value="TreeGrafter"/>
</dbReference>
<dbReference type="SUPFAM" id="SSF74650">
    <property type="entry name" value="Galactose mutarotase-like"/>
    <property type="match status" value="1"/>
</dbReference>
<evidence type="ECO:0000256" key="6">
    <source>
        <dbReference type="ARBA" id="ARBA00023295"/>
    </source>
</evidence>
<dbReference type="Gene3D" id="2.70.98.30">
    <property type="entry name" value="Golgi alpha-mannosidase II, domain 4"/>
    <property type="match status" value="1"/>
</dbReference>
<name>A0A9P1N832_9PELO</name>
<comment type="caution">
    <text evidence="13">The sequence shown here is derived from an EMBL/GenBank/DDBJ whole genome shotgun (WGS) entry which is preliminary data.</text>
</comment>
<dbReference type="InterPro" id="IPR011013">
    <property type="entry name" value="Gal_mutarotase_sf_dom"/>
</dbReference>
<dbReference type="SUPFAM" id="SSF88688">
    <property type="entry name" value="Families 57/38 glycoside transferase middle domain"/>
    <property type="match status" value="1"/>
</dbReference>
<dbReference type="GO" id="GO:0000139">
    <property type="term" value="C:Golgi membrane"/>
    <property type="evidence" value="ECO:0007669"/>
    <property type="project" value="TreeGrafter"/>
</dbReference>
<evidence type="ECO:0000256" key="7">
    <source>
        <dbReference type="ARBA" id="ARBA00059516"/>
    </source>
</evidence>
<evidence type="ECO:0000256" key="9">
    <source>
        <dbReference type="RuleBase" id="RU361199"/>
    </source>
</evidence>
<dbReference type="SMART" id="SM00872">
    <property type="entry name" value="Alpha-mann_mid"/>
    <property type="match status" value="1"/>
</dbReference>